<dbReference type="STRING" id="503106.A0A218Z369"/>
<gene>
    <name evidence="2" type="ORF">B2J93_63</name>
</gene>
<name>A0A218Z369_9HELO</name>
<feature type="chain" id="PRO_5013121069" evidence="1">
    <location>
        <begin position="22"/>
        <end position="142"/>
    </location>
</feature>
<accession>A0A218Z369</accession>
<dbReference type="EMBL" id="MZNU01000230">
    <property type="protein sequence ID" value="OWP02487.1"/>
    <property type="molecule type" value="Genomic_DNA"/>
</dbReference>
<dbReference type="Proteomes" id="UP000242519">
    <property type="component" value="Unassembled WGS sequence"/>
</dbReference>
<evidence type="ECO:0000313" key="2">
    <source>
        <dbReference type="EMBL" id="OWP02487.1"/>
    </source>
</evidence>
<organism evidence="2 3">
    <name type="scientific">Diplocarpon coronariae</name>
    <dbReference type="NCBI Taxonomy" id="2795749"/>
    <lineage>
        <taxon>Eukaryota</taxon>
        <taxon>Fungi</taxon>
        <taxon>Dikarya</taxon>
        <taxon>Ascomycota</taxon>
        <taxon>Pezizomycotina</taxon>
        <taxon>Leotiomycetes</taxon>
        <taxon>Helotiales</taxon>
        <taxon>Drepanopezizaceae</taxon>
        <taxon>Diplocarpon</taxon>
    </lineage>
</organism>
<dbReference type="OrthoDB" id="2985014at2759"/>
<feature type="signal peptide" evidence="1">
    <location>
        <begin position="1"/>
        <end position="21"/>
    </location>
</feature>
<proteinExistence type="predicted"/>
<sequence>MGLFTILCGFICGLLLPDSFKNPWSTFLSHVSLVSERELHILQTRVVMDDPMKGMKKKHSAELGSSRLLGDLRVETQVIPDDFIGLKALRPQLLSTHTRLQEDEKLSAFYAENCSQGSLYRRRIPRSGSQCGGPNPSGTMIL</sequence>
<evidence type="ECO:0000256" key="1">
    <source>
        <dbReference type="SAM" id="SignalP"/>
    </source>
</evidence>
<evidence type="ECO:0000313" key="3">
    <source>
        <dbReference type="Proteomes" id="UP000242519"/>
    </source>
</evidence>
<reference evidence="2 3" key="1">
    <citation type="submission" date="2017-04" db="EMBL/GenBank/DDBJ databases">
        <title>Draft genome sequence of Marssonina coronaria NL1: causal agent of apple blotch.</title>
        <authorList>
            <person name="Cheng Q."/>
        </authorList>
    </citation>
    <scope>NUCLEOTIDE SEQUENCE [LARGE SCALE GENOMIC DNA]</scope>
    <source>
        <strain evidence="2 3">NL1</strain>
    </source>
</reference>
<keyword evidence="3" id="KW-1185">Reference proteome</keyword>
<dbReference type="AlphaFoldDB" id="A0A218Z369"/>
<comment type="caution">
    <text evidence="2">The sequence shown here is derived from an EMBL/GenBank/DDBJ whole genome shotgun (WGS) entry which is preliminary data.</text>
</comment>
<dbReference type="InParanoid" id="A0A218Z369"/>
<keyword evidence="1" id="KW-0732">Signal</keyword>
<protein>
    <submittedName>
        <fullName evidence="2">Uncharacterized protein</fullName>
    </submittedName>
</protein>